<dbReference type="Pfam" id="PF12796">
    <property type="entry name" value="Ank_2"/>
    <property type="match status" value="2"/>
</dbReference>
<feature type="compositionally biased region" description="Basic residues" evidence="2">
    <location>
        <begin position="1136"/>
        <end position="1146"/>
    </location>
</feature>
<evidence type="ECO:0000256" key="2">
    <source>
        <dbReference type="SAM" id="MobiDB-lite"/>
    </source>
</evidence>
<feature type="repeat" description="ANK" evidence="1">
    <location>
        <begin position="520"/>
        <end position="552"/>
    </location>
</feature>
<feature type="region of interest" description="Disordered" evidence="2">
    <location>
        <begin position="175"/>
        <end position="197"/>
    </location>
</feature>
<feature type="region of interest" description="Disordered" evidence="2">
    <location>
        <begin position="1012"/>
        <end position="1041"/>
    </location>
</feature>
<evidence type="ECO:0000313" key="5">
    <source>
        <dbReference type="Proteomes" id="UP001623349"/>
    </source>
</evidence>
<evidence type="ECO:0000259" key="3">
    <source>
        <dbReference type="Pfam" id="PF18755"/>
    </source>
</evidence>
<dbReference type="Pfam" id="PF18755">
    <property type="entry name" value="RAMA"/>
    <property type="match status" value="1"/>
</dbReference>
<dbReference type="PRINTS" id="PR01415">
    <property type="entry name" value="ANKYRIN"/>
</dbReference>
<dbReference type="InterPro" id="IPR042334">
    <property type="entry name" value="ANKRD31"/>
</dbReference>
<feature type="compositionally biased region" description="Polar residues" evidence="2">
    <location>
        <begin position="813"/>
        <end position="839"/>
    </location>
</feature>
<feature type="region of interest" description="Disordered" evidence="2">
    <location>
        <begin position="648"/>
        <end position="708"/>
    </location>
</feature>
<proteinExistence type="predicted"/>
<dbReference type="PROSITE" id="PS50297">
    <property type="entry name" value="ANK_REP_REGION"/>
    <property type="match status" value="5"/>
</dbReference>
<feature type="region of interest" description="Disordered" evidence="2">
    <location>
        <begin position="736"/>
        <end position="757"/>
    </location>
</feature>
<feature type="compositionally biased region" description="Polar residues" evidence="2">
    <location>
        <begin position="1024"/>
        <end position="1035"/>
    </location>
</feature>
<feature type="repeat" description="ANK" evidence="1">
    <location>
        <begin position="487"/>
        <end position="519"/>
    </location>
</feature>
<feature type="region of interest" description="Disordered" evidence="2">
    <location>
        <begin position="798"/>
        <end position="844"/>
    </location>
</feature>
<feature type="compositionally biased region" description="Polar residues" evidence="2">
    <location>
        <begin position="748"/>
        <end position="757"/>
    </location>
</feature>
<protein>
    <submittedName>
        <fullName evidence="4">Ankyrin repeat domain-containing protein 31</fullName>
    </submittedName>
</protein>
<feature type="compositionally biased region" description="Polar residues" evidence="2">
    <location>
        <begin position="649"/>
        <end position="669"/>
    </location>
</feature>
<feature type="compositionally biased region" description="Basic residues" evidence="2">
    <location>
        <begin position="689"/>
        <end position="700"/>
    </location>
</feature>
<feature type="region of interest" description="Disordered" evidence="2">
    <location>
        <begin position="1459"/>
        <end position="1490"/>
    </location>
</feature>
<feature type="compositionally biased region" description="Basic and acidic residues" evidence="2">
    <location>
        <begin position="1012"/>
        <end position="1022"/>
    </location>
</feature>
<feature type="repeat" description="ANK" evidence="1">
    <location>
        <begin position="1166"/>
        <end position="1198"/>
    </location>
</feature>
<organism evidence="4 5">
    <name type="scientific">Apodemus speciosus</name>
    <name type="common">Large Japanese field mouse</name>
    <dbReference type="NCBI Taxonomy" id="105296"/>
    <lineage>
        <taxon>Eukaryota</taxon>
        <taxon>Metazoa</taxon>
        <taxon>Chordata</taxon>
        <taxon>Craniata</taxon>
        <taxon>Vertebrata</taxon>
        <taxon>Euteleostomi</taxon>
        <taxon>Mammalia</taxon>
        <taxon>Eutheria</taxon>
        <taxon>Euarchontoglires</taxon>
        <taxon>Glires</taxon>
        <taxon>Rodentia</taxon>
        <taxon>Myomorpha</taxon>
        <taxon>Muroidea</taxon>
        <taxon>Muridae</taxon>
        <taxon>Murinae</taxon>
        <taxon>Apodemus</taxon>
    </lineage>
</organism>
<feature type="compositionally biased region" description="Polar residues" evidence="2">
    <location>
        <begin position="1563"/>
        <end position="1578"/>
    </location>
</feature>
<feature type="region of interest" description="Disordered" evidence="2">
    <location>
        <begin position="1"/>
        <end position="29"/>
    </location>
</feature>
<dbReference type="Proteomes" id="UP001623349">
    <property type="component" value="Unassembled WGS sequence"/>
</dbReference>
<comment type="caution">
    <text evidence="4">The sequence shown here is derived from an EMBL/GenBank/DDBJ whole genome shotgun (WGS) entry which is preliminary data.</text>
</comment>
<keyword evidence="5" id="KW-1185">Reference proteome</keyword>
<feature type="compositionally biased region" description="Acidic residues" evidence="2">
    <location>
        <begin position="10"/>
        <end position="29"/>
    </location>
</feature>
<dbReference type="InterPro" id="IPR036770">
    <property type="entry name" value="Ankyrin_rpt-contain_sf"/>
</dbReference>
<sequence>MEEGVQASDGDSDETVIEGSVTEDEPEDEALPWRRLLLNQDTTFRSEFCFHSGINGMREGMHSPEIQLELKLRKDSQEQNNKNRVLPALSEDLMILRIKQHKIKFRYKLKKNSQHSLWPEAENCENLPHSEKELSENSDSPEVSLLSGTSLMASDLVALKEKLTEPVKTLEVSNTFSEPEKEVTQTMTSKETKDEESSLETFVSALEKLLESPECTQEKMLLEIMNDFNPQELLNTLSNSLSSVSVPLNALSARDRDVLENKADAVLPAKLLATVNTVPGADVGPICQGQEKSSSVSCGNGCLEVQPTMSQIDEDCTQKVQNIEDPKPFRLQTLTHENAISYEQVNKKEYSDPMKNTSTQEAPHVLRRSSRLEKLKASRGVVHTDVTLKKPERVLSKPLSYKDQINSIFTTENFRIKEVSLYSPSYPVTRSVDQAGTREMNKMCLCTINRRNVFGENLLYKAAFHNDIDLVRCCIKNGVNVNQPSYAGWTALHEASVGGYYQTARELLKGGADVNVKGKYQITPLHDAVMNRHYKVAELLLMNGADPLFRSDHGTCALDEAKDSFMENLLMKYIPQHKKCHLSAQKNNTDSAHIEDMFQNKKPKLSSNNYTEFICDENFNRQEPGHLEINKGSKSLLVNKEYVHKHCQKNPNTTKFGNSKPRQSTVSQRDSTRLRENNLNSVKDSRTNVPKRKGQKKVQQKKTQVDDRDCNLSEEIATSSLRRMNKLLTQQQHAVQSLSDLPEESFERSTPTLSSLENSIGNKASLVSKKSDALDLDSSDSQEMQVLGLESIDQTEAASVSELSSNKEIKLSPVTTDLQPHTNQEQYSSPYKSPGNNSSNEKDENINKWESSFLSFIKGRFADSDSDCHTSDKSIASPKEGMDHCYHEEIMTDKEGDSQLPLSSENYFSQENDLKGCTLTTHPQEEAVNSCDSSNTLTYAQHIPNFKNCIHGTSFDHSYDNTEQSSVSCTKPPSAQKVSPLTVEVELLKGFQDSLVHRDSCLLENQAGIHNVEKKQDTDKNYTKKGQNTSSSSSPLPKVVHSQVIEITKAKKRREDLPANEPVNNTEFYSTDNVNKELANSSQPNQGKEMEIVHKSDAELADNASKAERTLKHCEEKKENKDSKTHSPCDIQEHRKDHHFRKRKSSLKAPCSQGVNTPGISKRNAEGESQLHVASREGDLSLVKVLIESGADVNLKDNAGWTPLHKAASGGFDDVIRELLKAGANVNCENINGIVPLHGASKGNHIKAAEILLEHGANPSQKDQKQRTALDEADDEKMKELLKSYGVIESTNGKKRNATVPGKIPVVQPKRYKQFICDSDKTIGSLVTSHKAKRSESLPVKSTIYSKHQTISAILQDIEEKQENLLKFEIRNSEDEEQYIGKMLEIKEVMDNILAQQKTERDDLAKKYRVSMESFKHGALREQLANLAMRQKGLLTVAKRQKKIRLKIQDYKSATPSSVSLRKLPCSSDISSDRKSQEPPHMGNSAHTQSGSLAPVSLAYRSMQGIPLSPEIESGSQNTNICLNAEVIRREEFSGNDTNSKQNIQDCALGGLLISKPPDDTENITASSQPTVLTPQAENSQAENIVKGYGFESSALTGTLNISEDKSVFSQNDACLPAVPQNQELSHCNPKRRNKKTASQQPSEGASEPPPQAIAVLDTYTVHQTIPCLKKSASIASHADSTTPRKKAVQLKDLILLGRISPGNNILEFKTQETTHKASVLLSGKLKVENGQIYQNPVAWLKDLLGGGNYVTWNYAWNKVTYLGKELLKYVSEEAPISAEPHNPPQQHQPCLSGTSRESMQIIPHYLQIKEILLISDQELLPCHVMEPHWKFYVECKKLAF</sequence>
<feature type="compositionally biased region" description="Basic and acidic residues" evidence="2">
    <location>
        <begin position="1114"/>
        <end position="1135"/>
    </location>
</feature>
<dbReference type="SUPFAM" id="SSF48403">
    <property type="entry name" value="Ankyrin repeat"/>
    <property type="match status" value="2"/>
</dbReference>
<feature type="domain" description="RAMA" evidence="3">
    <location>
        <begin position="1678"/>
        <end position="1772"/>
    </location>
</feature>
<dbReference type="SMART" id="SM00248">
    <property type="entry name" value="ANK"/>
    <property type="match status" value="6"/>
</dbReference>
<dbReference type="Gene3D" id="1.25.40.20">
    <property type="entry name" value="Ankyrin repeat-containing domain"/>
    <property type="match status" value="2"/>
</dbReference>
<name>A0ABQ0FGU9_APOSI</name>
<feature type="region of interest" description="Disordered" evidence="2">
    <location>
        <begin position="1114"/>
        <end position="1165"/>
    </location>
</feature>
<dbReference type="InterPro" id="IPR040843">
    <property type="entry name" value="RAMA"/>
</dbReference>
<dbReference type="PROSITE" id="PS50088">
    <property type="entry name" value="ANK_REPEAT"/>
    <property type="match status" value="5"/>
</dbReference>
<gene>
    <name evidence="4" type="ORF">APTSU1_001370300</name>
</gene>
<evidence type="ECO:0000313" key="4">
    <source>
        <dbReference type="EMBL" id="GAB1298467.1"/>
    </source>
</evidence>
<dbReference type="InterPro" id="IPR002110">
    <property type="entry name" value="Ankyrin_rpt"/>
</dbReference>
<evidence type="ECO:0000256" key="1">
    <source>
        <dbReference type="PROSITE-ProRule" id="PRU00023"/>
    </source>
</evidence>
<feature type="region of interest" description="Disordered" evidence="2">
    <location>
        <begin position="1620"/>
        <end position="1651"/>
    </location>
</feature>
<dbReference type="EMBL" id="BAAFST010000013">
    <property type="protein sequence ID" value="GAB1298467.1"/>
    <property type="molecule type" value="Genomic_DNA"/>
</dbReference>
<dbReference type="PANTHER" id="PTHR24176">
    <property type="entry name" value="ANKYRIN REPEAT DOMAIN-CONTAINING PROTEIN 31-RELATED"/>
    <property type="match status" value="1"/>
</dbReference>
<keyword evidence="1" id="KW-0040">ANK repeat</keyword>
<reference evidence="4 5" key="1">
    <citation type="submission" date="2024-08" db="EMBL/GenBank/DDBJ databases">
        <title>The draft genome of Apodemus speciosus.</title>
        <authorList>
            <person name="Nabeshima K."/>
            <person name="Suzuki S."/>
            <person name="Onuma M."/>
        </authorList>
    </citation>
    <scope>NUCLEOTIDE SEQUENCE [LARGE SCALE GENOMIC DNA]</scope>
    <source>
        <strain evidence="4">IB14-021</strain>
    </source>
</reference>
<feature type="region of interest" description="Disordered" evidence="2">
    <location>
        <begin position="1554"/>
        <end position="1578"/>
    </location>
</feature>
<dbReference type="PANTHER" id="PTHR24176:SF14">
    <property type="entry name" value="ANKYRIN REPEAT DOMAIN-CONTAINING PROTEIN 31"/>
    <property type="match status" value="1"/>
</dbReference>
<feature type="repeat" description="ANK" evidence="1">
    <location>
        <begin position="1199"/>
        <end position="1231"/>
    </location>
</feature>
<accession>A0ABQ0FGU9</accession>
<feature type="repeat" description="ANK" evidence="1">
    <location>
        <begin position="1232"/>
        <end position="1264"/>
    </location>
</feature>